<evidence type="ECO:0000256" key="1">
    <source>
        <dbReference type="ARBA" id="ARBA00022553"/>
    </source>
</evidence>
<dbReference type="AlphaFoldDB" id="A0A7C9HJW3"/>
<dbReference type="GO" id="GO:0032993">
    <property type="term" value="C:protein-DNA complex"/>
    <property type="evidence" value="ECO:0007669"/>
    <property type="project" value="TreeGrafter"/>
</dbReference>
<dbReference type="PANTHER" id="PTHR48111">
    <property type="entry name" value="REGULATOR OF RPOS"/>
    <property type="match status" value="1"/>
</dbReference>
<dbReference type="CDD" id="cd17616">
    <property type="entry name" value="REC_OmpR_CtrA"/>
    <property type="match status" value="1"/>
</dbReference>
<dbReference type="PROSITE" id="PS50110">
    <property type="entry name" value="RESPONSE_REGULATORY"/>
    <property type="match status" value="1"/>
</dbReference>
<comment type="caution">
    <text evidence="10">The sequence shown here is derived from an EMBL/GenBank/DDBJ whole genome shotgun (WGS) entry which is preliminary data.</text>
</comment>
<evidence type="ECO:0000313" key="11">
    <source>
        <dbReference type="Proteomes" id="UP000483078"/>
    </source>
</evidence>
<feature type="domain" description="OmpR/PhoB-type" evidence="9">
    <location>
        <begin position="124"/>
        <end position="223"/>
    </location>
</feature>
<dbReference type="PROSITE" id="PS51755">
    <property type="entry name" value="OMPR_PHOB"/>
    <property type="match status" value="1"/>
</dbReference>
<evidence type="ECO:0000259" key="8">
    <source>
        <dbReference type="PROSITE" id="PS50110"/>
    </source>
</evidence>
<dbReference type="InterPro" id="IPR011006">
    <property type="entry name" value="CheY-like_superfamily"/>
</dbReference>
<dbReference type="GO" id="GO:0000976">
    <property type="term" value="F:transcription cis-regulatory region binding"/>
    <property type="evidence" value="ECO:0007669"/>
    <property type="project" value="TreeGrafter"/>
</dbReference>
<proteinExistence type="predicted"/>
<dbReference type="SMART" id="SM00862">
    <property type="entry name" value="Trans_reg_C"/>
    <property type="match status" value="1"/>
</dbReference>
<evidence type="ECO:0000256" key="5">
    <source>
        <dbReference type="ARBA" id="ARBA00023163"/>
    </source>
</evidence>
<dbReference type="GO" id="GO:0006355">
    <property type="term" value="P:regulation of DNA-templated transcription"/>
    <property type="evidence" value="ECO:0007669"/>
    <property type="project" value="InterPro"/>
</dbReference>
<evidence type="ECO:0000256" key="6">
    <source>
        <dbReference type="PROSITE-ProRule" id="PRU00169"/>
    </source>
</evidence>
<dbReference type="EMBL" id="VENJ01000017">
    <property type="protein sequence ID" value="MTJ05252.1"/>
    <property type="molecule type" value="Genomic_DNA"/>
</dbReference>
<evidence type="ECO:0000256" key="7">
    <source>
        <dbReference type="PROSITE-ProRule" id="PRU01091"/>
    </source>
</evidence>
<dbReference type="Gene3D" id="1.10.10.10">
    <property type="entry name" value="Winged helix-like DNA-binding domain superfamily/Winged helix DNA-binding domain"/>
    <property type="match status" value="1"/>
</dbReference>
<dbReference type="SMART" id="SM00448">
    <property type="entry name" value="REC"/>
    <property type="match status" value="1"/>
</dbReference>
<dbReference type="GO" id="GO:0000156">
    <property type="term" value="F:phosphorelay response regulator activity"/>
    <property type="evidence" value="ECO:0007669"/>
    <property type="project" value="TreeGrafter"/>
</dbReference>
<dbReference type="InterPro" id="IPR001867">
    <property type="entry name" value="OmpR/PhoB-type_DNA-bd"/>
</dbReference>
<dbReference type="PANTHER" id="PTHR48111:SF22">
    <property type="entry name" value="REGULATOR OF RPOS"/>
    <property type="match status" value="1"/>
</dbReference>
<dbReference type="InterPro" id="IPR039420">
    <property type="entry name" value="WalR-like"/>
</dbReference>
<keyword evidence="2" id="KW-0902">Two-component regulatory system</keyword>
<keyword evidence="3" id="KW-0805">Transcription regulation</keyword>
<dbReference type="FunFam" id="1.10.10.10:FF:000052">
    <property type="entry name" value="Cell cycle response regulator"/>
    <property type="match status" value="1"/>
</dbReference>
<protein>
    <submittedName>
        <fullName evidence="10">Response regulator transcription factor</fullName>
    </submittedName>
</protein>
<dbReference type="CDD" id="cd00383">
    <property type="entry name" value="trans_reg_C"/>
    <property type="match status" value="1"/>
</dbReference>
<dbReference type="InterPro" id="IPR001789">
    <property type="entry name" value="Sig_transdc_resp-reg_receiver"/>
</dbReference>
<dbReference type="Pfam" id="PF00486">
    <property type="entry name" value="Trans_reg_C"/>
    <property type="match status" value="1"/>
</dbReference>
<feature type="DNA-binding region" description="OmpR/PhoB-type" evidence="7">
    <location>
        <begin position="124"/>
        <end position="223"/>
    </location>
</feature>
<dbReference type="RefSeq" id="WP_273250069.1">
    <property type="nucleotide sequence ID" value="NZ_VENJ01000017.1"/>
</dbReference>
<dbReference type="Gene3D" id="3.40.50.2300">
    <property type="match status" value="1"/>
</dbReference>
<name>A0A7C9HJW3_9RHOB</name>
<keyword evidence="4 7" id="KW-0238">DNA-binding</keyword>
<accession>A0A7C9HJW3</accession>
<dbReference type="Pfam" id="PF00072">
    <property type="entry name" value="Response_reg"/>
    <property type="match status" value="1"/>
</dbReference>
<dbReference type="GO" id="GO:0005829">
    <property type="term" value="C:cytosol"/>
    <property type="evidence" value="ECO:0007669"/>
    <property type="project" value="TreeGrafter"/>
</dbReference>
<dbReference type="InterPro" id="IPR036388">
    <property type="entry name" value="WH-like_DNA-bd_sf"/>
</dbReference>
<dbReference type="SUPFAM" id="SSF52172">
    <property type="entry name" value="CheY-like"/>
    <property type="match status" value="1"/>
</dbReference>
<evidence type="ECO:0000259" key="9">
    <source>
        <dbReference type="PROSITE" id="PS51755"/>
    </source>
</evidence>
<dbReference type="Gene3D" id="6.10.250.690">
    <property type="match status" value="1"/>
</dbReference>
<evidence type="ECO:0000256" key="3">
    <source>
        <dbReference type="ARBA" id="ARBA00023015"/>
    </source>
</evidence>
<feature type="domain" description="Response regulatory" evidence="8">
    <location>
        <begin position="2"/>
        <end position="116"/>
    </location>
</feature>
<keyword evidence="1 6" id="KW-0597">Phosphoprotein</keyword>
<organism evidence="10 11">
    <name type="scientific">Sediminimonas qiaohouensis</name>
    <dbReference type="NCBI Taxonomy" id="552061"/>
    <lineage>
        <taxon>Bacteria</taxon>
        <taxon>Pseudomonadati</taxon>
        <taxon>Pseudomonadota</taxon>
        <taxon>Alphaproteobacteria</taxon>
        <taxon>Rhodobacterales</taxon>
        <taxon>Roseobacteraceae</taxon>
        <taxon>Sediminimonas</taxon>
    </lineage>
</organism>
<evidence type="ECO:0000256" key="2">
    <source>
        <dbReference type="ARBA" id="ARBA00023012"/>
    </source>
</evidence>
<feature type="modified residue" description="4-aspartylphosphate" evidence="6">
    <location>
        <position position="51"/>
    </location>
</feature>
<dbReference type="Proteomes" id="UP000483078">
    <property type="component" value="Unassembled WGS sequence"/>
</dbReference>
<gene>
    <name evidence="10" type="ORF">FH759_11255</name>
</gene>
<sequence length="240" mass="26852">MRVLLVEDDPTTSKSIEMMLTHANLNVYTTDLGEEGIDLAKLYDYDLILLDLGLPDMNGHDVLRQLRLGRVDTPILILSGETDTENKIRGFGFGADDYMTKPFHREELVARIHAIVRRSQGHAQSVIRTGKVTVNLDAKTVEVSGTSVHLTGKEYQMLELLSLRKGTTLTKEMFLNHLYGGMDEPELKIIDVFICKLRKKLSIATGGDSYIETVWGRGYVLRDPNPVDAEDRRPPLAIGA</sequence>
<evidence type="ECO:0000256" key="4">
    <source>
        <dbReference type="ARBA" id="ARBA00023125"/>
    </source>
</evidence>
<evidence type="ECO:0000313" key="10">
    <source>
        <dbReference type="EMBL" id="MTJ05252.1"/>
    </source>
</evidence>
<keyword evidence="5" id="KW-0804">Transcription</keyword>
<reference evidence="10 11" key="1">
    <citation type="submission" date="2019-06" db="EMBL/GenBank/DDBJ databases">
        <title>Enrichment of Autotrophic Halophilic Microorganisms from Red Sea Brine Pool Using Microbial Electrosynthesis System.</title>
        <authorList>
            <person name="Alqahtani M.F."/>
            <person name="Bajracharya S."/>
            <person name="Katuri K.P."/>
            <person name="Ali M."/>
            <person name="Saikaly P.E."/>
        </authorList>
    </citation>
    <scope>NUCLEOTIDE SEQUENCE [LARGE SCALE GENOMIC DNA]</scope>
    <source>
        <strain evidence="10">MES6</strain>
    </source>
</reference>
<dbReference type="NCBIfam" id="NF045991">
    <property type="entry name" value="RespRegCtrARhodob"/>
    <property type="match status" value="1"/>
</dbReference>